<dbReference type="GO" id="GO:0035336">
    <property type="term" value="P:long-chain fatty-acyl-CoA metabolic process"/>
    <property type="evidence" value="ECO:0007669"/>
    <property type="project" value="TreeGrafter"/>
</dbReference>
<evidence type="ECO:0000256" key="4">
    <source>
        <dbReference type="RuleBase" id="RU363097"/>
    </source>
</evidence>
<dbReference type="InterPro" id="IPR013120">
    <property type="entry name" value="FAR_NAD-bd"/>
</dbReference>
<evidence type="ECO:0000256" key="2">
    <source>
        <dbReference type="ARBA" id="ARBA00022516"/>
    </source>
</evidence>
<dbReference type="GO" id="GO:0102965">
    <property type="term" value="F:alcohol-forming long-chain fatty acyl-CoA reductase activity"/>
    <property type="evidence" value="ECO:0007669"/>
    <property type="project" value="UniProtKB-EC"/>
</dbReference>
<evidence type="ECO:0000313" key="8">
    <source>
        <dbReference type="Proteomes" id="UP000030689"/>
    </source>
</evidence>
<accession>V4LER0</accession>
<dbReference type="GO" id="GO:0010345">
    <property type="term" value="P:suberin biosynthetic process"/>
    <property type="evidence" value="ECO:0007669"/>
    <property type="project" value="TreeGrafter"/>
</dbReference>
<keyword evidence="2 4" id="KW-0444">Lipid biosynthesis</keyword>
<dbReference type="CDD" id="cd09071">
    <property type="entry name" value="FAR_C"/>
    <property type="match status" value="1"/>
</dbReference>
<reference evidence="7 8" key="1">
    <citation type="journal article" date="2013" name="Front. Plant Sci.">
        <title>The Reference Genome of the Halophytic Plant Eutrema salsugineum.</title>
        <authorList>
            <person name="Yang R."/>
            <person name="Jarvis D.E."/>
            <person name="Chen H."/>
            <person name="Beilstein M.A."/>
            <person name="Grimwood J."/>
            <person name="Jenkins J."/>
            <person name="Shu S."/>
            <person name="Prochnik S."/>
            <person name="Xin M."/>
            <person name="Ma C."/>
            <person name="Schmutz J."/>
            <person name="Wing R.A."/>
            <person name="Mitchell-Olds T."/>
            <person name="Schumaker K.S."/>
            <person name="Wang X."/>
        </authorList>
    </citation>
    <scope>NUCLEOTIDE SEQUENCE [LARGE SCALE GENOMIC DNA]</scope>
</reference>
<comment type="function">
    <text evidence="4">Catalyzes the reduction of fatty acyl-CoA to fatty alcohols.</text>
</comment>
<comment type="similarity">
    <text evidence="1 4">Belongs to the fatty acyl-CoA reductase family.</text>
</comment>
<dbReference type="STRING" id="72664.V4LER0"/>
<keyword evidence="3 4" id="KW-0443">Lipid metabolism</keyword>
<evidence type="ECO:0000256" key="3">
    <source>
        <dbReference type="ARBA" id="ARBA00023098"/>
    </source>
</evidence>
<protein>
    <recommendedName>
        <fullName evidence="4">Fatty acyl-CoA reductase</fullName>
        <ecNumber evidence="4">1.2.1.84</ecNumber>
    </recommendedName>
</protein>
<evidence type="ECO:0000259" key="6">
    <source>
        <dbReference type="Pfam" id="PF07993"/>
    </source>
</evidence>
<dbReference type="Pfam" id="PF03015">
    <property type="entry name" value="Sterile"/>
    <property type="match status" value="1"/>
</dbReference>
<gene>
    <name evidence="7" type="ORF">EUTSA_v10015841mg</name>
</gene>
<proteinExistence type="inferred from homology"/>
<dbReference type="eggNOG" id="KOG1221">
    <property type="taxonomic scope" value="Eukaryota"/>
</dbReference>
<dbReference type="OMA" id="LLFTIWQ"/>
<comment type="catalytic activity">
    <reaction evidence="4">
        <text>a long-chain fatty acyl-CoA + 2 NADPH + 2 H(+) = a long-chain primary fatty alcohol + 2 NADP(+) + CoA</text>
        <dbReference type="Rhea" id="RHEA:52716"/>
        <dbReference type="ChEBI" id="CHEBI:15378"/>
        <dbReference type="ChEBI" id="CHEBI:57287"/>
        <dbReference type="ChEBI" id="CHEBI:57783"/>
        <dbReference type="ChEBI" id="CHEBI:58349"/>
        <dbReference type="ChEBI" id="CHEBI:77396"/>
        <dbReference type="ChEBI" id="CHEBI:83139"/>
        <dbReference type="EC" id="1.2.1.84"/>
    </reaction>
</comment>
<dbReference type="PANTHER" id="PTHR11011:SF115">
    <property type="entry name" value="FATTY ACYL-COA REDUCTASE 7-RELATED"/>
    <property type="match status" value="1"/>
</dbReference>
<dbReference type="Proteomes" id="UP000030689">
    <property type="component" value="Unassembled WGS sequence"/>
</dbReference>
<dbReference type="SUPFAM" id="SSF51735">
    <property type="entry name" value="NAD(P)-binding Rossmann-fold domains"/>
    <property type="match status" value="1"/>
</dbReference>
<feature type="domain" description="Fatty acyl-CoA reductase C-terminal" evidence="5">
    <location>
        <begin position="408"/>
        <end position="502"/>
    </location>
</feature>
<feature type="domain" description="Thioester reductase (TE)" evidence="6">
    <location>
        <begin position="16"/>
        <end position="331"/>
    </location>
</feature>
<dbReference type="GO" id="GO:0080019">
    <property type="term" value="F:alcohol-forming very long-chain fatty acyl-CoA reductase activity"/>
    <property type="evidence" value="ECO:0007669"/>
    <property type="project" value="InterPro"/>
</dbReference>
<dbReference type="EC" id="1.2.1.84" evidence="4"/>
<dbReference type="Gramene" id="ESQ42199">
    <property type="protein sequence ID" value="ESQ42199"/>
    <property type="gene ID" value="EUTSA_v10015841mg"/>
</dbReference>
<keyword evidence="4" id="KW-0521">NADP</keyword>
<dbReference type="AlphaFoldDB" id="V4LER0"/>
<dbReference type="InterPro" id="IPR036291">
    <property type="entry name" value="NAD(P)-bd_dom_sf"/>
</dbReference>
<evidence type="ECO:0000256" key="1">
    <source>
        <dbReference type="ARBA" id="ARBA00005928"/>
    </source>
</evidence>
<dbReference type="InterPro" id="IPR026055">
    <property type="entry name" value="FAR"/>
</dbReference>
<organism evidence="7 8">
    <name type="scientific">Eutrema salsugineum</name>
    <name type="common">Saltwater cress</name>
    <name type="synonym">Sisymbrium salsugineum</name>
    <dbReference type="NCBI Taxonomy" id="72664"/>
    <lineage>
        <taxon>Eukaryota</taxon>
        <taxon>Viridiplantae</taxon>
        <taxon>Streptophyta</taxon>
        <taxon>Embryophyta</taxon>
        <taxon>Tracheophyta</taxon>
        <taxon>Spermatophyta</taxon>
        <taxon>Magnoliopsida</taxon>
        <taxon>eudicotyledons</taxon>
        <taxon>Gunneridae</taxon>
        <taxon>Pentapetalae</taxon>
        <taxon>rosids</taxon>
        <taxon>malvids</taxon>
        <taxon>Brassicales</taxon>
        <taxon>Brassicaceae</taxon>
        <taxon>Eutremeae</taxon>
        <taxon>Eutrema</taxon>
    </lineage>
</organism>
<keyword evidence="8" id="KW-1185">Reference proteome</keyword>
<dbReference type="EMBL" id="KI517464">
    <property type="protein sequence ID" value="ESQ42199.1"/>
    <property type="molecule type" value="Genomic_DNA"/>
</dbReference>
<evidence type="ECO:0000259" key="5">
    <source>
        <dbReference type="Pfam" id="PF03015"/>
    </source>
</evidence>
<sequence>MEPKCVQFLENKTMLITGASGFLAKVFLERILRLQPNVKRLYLLVRASDKKSAEKRLHSEVFEKDLFRVLRKNVGNETLNALISEKVVPVPGDVSLNNMGVSDSNLLQAMMQEVDIVLHSAATTRFDDRYDVALGINTFGALNVLNFAKKCVKSELLLHVSTAYVCGERSGLILENSFAMGETLNGKAKVDINAEMQLVEQKLKQLREQRCSEEEINEAMRDLRIEKVCVQFQIQKLETWAKLYGWPNTYAFSKAMGEMLIGQYRESMPIVIIRPTIITSTISDPFPGWIEGLKTVDSVITSYGKGMLKCFLVDRNAICDIIPVDIVANAMIATAAEHFRDSGSHTVYHVGSSYRNPIMYKQIYEIFTRYFKESPLLGRNGVPIVPTVTVLSTMARFRLYMSLRFKSPLQLLRLLSIIFPSHFGDKYVHHNRKFKRAMKLVKLYEPYLFFKGIFDDRNLETLRFKNEAKETDKMFGYNPKCIDWEDYLMSTHIPGVIKHVLKM</sequence>
<name>V4LER0_EUTSA</name>
<dbReference type="Gene3D" id="3.40.50.720">
    <property type="entry name" value="NAD(P)-binding Rossmann-like Domain"/>
    <property type="match status" value="1"/>
</dbReference>
<evidence type="ECO:0000313" key="7">
    <source>
        <dbReference type="EMBL" id="ESQ42199.1"/>
    </source>
</evidence>
<dbReference type="Pfam" id="PF07993">
    <property type="entry name" value="NAD_binding_4"/>
    <property type="match status" value="1"/>
</dbReference>
<keyword evidence="4" id="KW-0560">Oxidoreductase</keyword>
<dbReference type="KEGG" id="eus:EUTSA_v10015841mg"/>
<dbReference type="InterPro" id="IPR033640">
    <property type="entry name" value="FAR_C"/>
</dbReference>
<dbReference type="PANTHER" id="PTHR11011">
    <property type="entry name" value="MALE STERILITY PROTEIN 2-RELATED"/>
    <property type="match status" value="1"/>
</dbReference>
<dbReference type="CDD" id="cd05236">
    <property type="entry name" value="FAR-N_SDR_e"/>
    <property type="match status" value="1"/>
</dbReference>